<dbReference type="InterPro" id="IPR038670">
    <property type="entry name" value="HslJ-like_sf"/>
</dbReference>
<keyword evidence="3" id="KW-1185">Reference proteome</keyword>
<dbReference type="EMBL" id="CXSU01000012">
    <property type="protein sequence ID" value="CTQ50061.1"/>
    <property type="molecule type" value="Genomic_DNA"/>
</dbReference>
<dbReference type="PANTHER" id="PTHR35535:SF1">
    <property type="entry name" value="HEAT SHOCK PROTEIN HSLJ"/>
    <property type="match status" value="1"/>
</dbReference>
<protein>
    <submittedName>
        <fullName evidence="2">META domain protein</fullName>
    </submittedName>
</protein>
<sequence length="128" mass="13691">MLCVLPFAFALGLCPDETVSGYVEPTTVWHLTEIDGAPYTADATITFPKEGSVRGTGPCNTFTATQSVPVPWIRIRDIASTSMTCPDGEAEAAYFAALQDMELIEVALDLLLLSTPDGRQMVFEAGDG</sequence>
<dbReference type="PANTHER" id="PTHR35535">
    <property type="entry name" value="HEAT SHOCK PROTEIN HSLJ"/>
    <property type="match status" value="1"/>
</dbReference>
<dbReference type="OrthoDB" id="7777568at2"/>
<accession>A0A0M6YI82</accession>
<dbReference type="Proteomes" id="UP000049222">
    <property type="component" value="Unassembled WGS sequence"/>
</dbReference>
<dbReference type="RefSeq" id="WP_055085275.1">
    <property type="nucleotide sequence ID" value="NZ_CXSU01000012.1"/>
</dbReference>
<dbReference type="InterPro" id="IPR053147">
    <property type="entry name" value="Hsp_HslJ-like"/>
</dbReference>
<evidence type="ECO:0000313" key="2">
    <source>
        <dbReference type="EMBL" id="CTQ50061.1"/>
    </source>
</evidence>
<feature type="domain" description="DUF306" evidence="1">
    <location>
        <begin position="27"/>
        <end position="123"/>
    </location>
</feature>
<evidence type="ECO:0000259" key="1">
    <source>
        <dbReference type="Pfam" id="PF03724"/>
    </source>
</evidence>
<organism evidence="2 3">
    <name type="scientific">Jannaschia donghaensis</name>
    <dbReference type="NCBI Taxonomy" id="420998"/>
    <lineage>
        <taxon>Bacteria</taxon>
        <taxon>Pseudomonadati</taxon>
        <taxon>Pseudomonadota</taxon>
        <taxon>Alphaproteobacteria</taxon>
        <taxon>Rhodobacterales</taxon>
        <taxon>Roseobacteraceae</taxon>
        <taxon>Jannaschia</taxon>
    </lineage>
</organism>
<evidence type="ECO:0000313" key="3">
    <source>
        <dbReference type="Proteomes" id="UP000049222"/>
    </source>
</evidence>
<dbReference type="Pfam" id="PF03724">
    <property type="entry name" value="META"/>
    <property type="match status" value="1"/>
</dbReference>
<name>A0A0M6YI82_9RHOB</name>
<reference evidence="2 3" key="1">
    <citation type="submission" date="2015-07" db="EMBL/GenBank/DDBJ databases">
        <authorList>
            <person name="Noorani M."/>
        </authorList>
    </citation>
    <scope>NUCLEOTIDE SEQUENCE [LARGE SCALE GENOMIC DNA]</scope>
    <source>
        <strain evidence="2 3">CECT 7802</strain>
    </source>
</reference>
<dbReference type="Gene3D" id="2.40.128.270">
    <property type="match status" value="1"/>
</dbReference>
<dbReference type="InterPro" id="IPR005184">
    <property type="entry name" value="DUF306_Meta_HslJ"/>
</dbReference>
<gene>
    <name evidence="2" type="ORF">JDO7802_02079</name>
</gene>
<dbReference type="AlphaFoldDB" id="A0A0M6YI82"/>
<dbReference type="STRING" id="420998.JDO7802_02079"/>
<proteinExistence type="predicted"/>